<keyword evidence="2" id="KW-1185">Reference proteome</keyword>
<dbReference type="AlphaFoldDB" id="A0AAW1Q5A4"/>
<dbReference type="EMBL" id="JALJOR010000005">
    <property type="protein sequence ID" value="KAK9816437.1"/>
    <property type="molecule type" value="Genomic_DNA"/>
</dbReference>
<accession>A0AAW1Q5A4</accession>
<comment type="caution">
    <text evidence="1">The sequence shown here is derived from an EMBL/GenBank/DDBJ whole genome shotgun (WGS) entry which is preliminary data.</text>
</comment>
<evidence type="ECO:0000313" key="2">
    <source>
        <dbReference type="Proteomes" id="UP001489004"/>
    </source>
</evidence>
<evidence type="ECO:0000313" key="1">
    <source>
        <dbReference type="EMBL" id="KAK9816437.1"/>
    </source>
</evidence>
<sequence>MNQTTAGPNQYVVVDLPANSLVDLDTVSWWFLGSTSAATSPPGFPRNIEQIIERLEIEVNGQIIGGGGLNHWNHLFSVITDMQLGTDGQQRRKVLQNGADQAAPAAATTNQQFCIQNFPFSFTGGSKSRIIDTSLLGLVRLRFSLASANVLIGLANTTADATYTLSEMFFTCTTLSIDDGYYYKIHDSWLSEKGKVLELAYDDWTCVSQSNTSHDQSTRFSVSTQSLDMVIGMFLNGGYNAIGPVVAQSSTSPYFTRIAQHLKTYQFSINGVTHPNFLVTPAQGFGHMLNATGRSQDTLGGSYFGIDSIADWQNYFFAAFVRLDHPVDATEAFISGMDTRGTNMTGVFQTVSDGTSTANVSVVFAKCTRVLRVGAGMQIEVVQ</sequence>
<dbReference type="Proteomes" id="UP001489004">
    <property type="component" value="Unassembled WGS sequence"/>
</dbReference>
<protein>
    <submittedName>
        <fullName evidence="1">Uncharacterized protein</fullName>
    </submittedName>
</protein>
<organism evidence="1 2">
    <name type="scientific">[Myrmecia] bisecta</name>
    <dbReference type="NCBI Taxonomy" id="41462"/>
    <lineage>
        <taxon>Eukaryota</taxon>
        <taxon>Viridiplantae</taxon>
        <taxon>Chlorophyta</taxon>
        <taxon>core chlorophytes</taxon>
        <taxon>Trebouxiophyceae</taxon>
        <taxon>Trebouxiales</taxon>
        <taxon>Trebouxiaceae</taxon>
        <taxon>Myrmecia</taxon>
    </lineage>
</organism>
<proteinExistence type="predicted"/>
<name>A0AAW1Q5A4_9CHLO</name>
<gene>
    <name evidence="1" type="ORF">WJX72_000214</name>
</gene>
<reference evidence="1 2" key="1">
    <citation type="journal article" date="2024" name="Nat. Commun.">
        <title>Phylogenomics reveals the evolutionary origins of lichenization in chlorophyte algae.</title>
        <authorList>
            <person name="Puginier C."/>
            <person name="Libourel C."/>
            <person name="Otte J."/>
            <person name="Skaloud P."/>
            <person name="Haon M."/>
            <person name="Grisel S."/>
            <person name="Petersen M."/>
            <person name="Berrin J.G."/>
            <person name="Delaux P.M."/>
            <person name="Dal Grande F."/>
            <person name="Keller J."/>
        </authorList>
    </citation>
    <scope>NUCLEOTIDE SEQUENCE [LARGE SCALE GENOMIC DNA]</scope>
    <source>
        <strain evidence="1 2">SAG 2043</strain>
    </source>
</reference>